<dbReference type="InterPro" id="IPR049369">
    <property type="entry name" value="BF1531-like_N"/>
</dbReference>
<dbReference type="Gene3D" id="3.40.50.1000">
    <property type="entry name" value="HAD superfamily/HAD-like"/>
    <property type="match status" value="1"/>
</dbReference>
<dbReference type="InterPro" id="IPR023214">
    <property type="entry name" value="HAD_sf"/>
</dbReference>
<keyword evidence="3" id="KW-1185">Reference proteome</keyword>
<sequence>MGKPLGVKIRVGILCSFTINGLDETIRVKAAEKNIDCTTYVGGYNQYNQEILNNESALYKFSPDITFLIIDTRNILGDLYHFPYSVSSSERKKFVGKKLKEIQELANTYTSRTKSKLVIANFNLPTYSPHGIFETKTEYGFHQMIKEINRGLIDLFVNSDFIFVYDFDRFVSQFGEDNVFDYKQFFFGDMKISLERIPYLANDLMGYIIGHLGLSKKCIVLDLDNTLWGGIVGEDGFNGIRLGPEPSGNTYFEFQKILLSLNQRGIILAINSKNNYDDALKVIKEHPYMVLREEQFASMRINWNDKVSNMKEIINELNIGADSVVFFDDDPVNQEYMKLNMPEVLTVNLPKDSSQYAQIIKKMNEFSVLNITDEDVKRGKMYFEQRQRNNFENSIPDLKSFLKNLELKILIKKANEFTIPRISQLTLKTNQFNLTTKRYQESEIIKFSNDEKYLVGCVQVEDKFGDNGITGVFIIYKNNPKEWFIDTFLLSCRIMGREIEKGMLGHIINIAKENGVEQITAQFIASKKNKPIEDFLQNNGFHKDGNNWIYLLKEQFTIPEYLTVSVE</sequence>
<comment type="caution">
    <text evidence="2">The sequence shown here is derived from an EMBL/GenBank/DDBJ whole genome shotgun (WGS) entry which is preliminary data.</text>
</comment>
<dbReference type="InterPro" id="IPR010033">
    <property type="entry name" value="HAD_SF_ppase_IIIC"/>
</dbReference>
<dbReference type="InterPro" id="IPR036514">
    <property type="entry name" value="SGNH_hydro_sf"/>
</dbReference>
<proteinExistence type="predicted"/>
<dbReference type="InterPro" id="IPR036412">
    <property type="entry name" value="HAD-like_sf"/>
</dbReference>
<dbReference type="InterPro" id="IPR010037">
    <property type="entry name" value="FkbH_domain"/>
</dbReference>
<evidence type="ECO:0000313" key="3">
    <source>
        <dbReference type="Proteomes" id="UP000014065"/>
    </source>
</evidence>
<organism evidence="2 3">
    <name type="scientific">Candidatus Nitrosarchaeum limnium BG20</name>
    <dbReference type="NCBI Taxonomy" id="859192"/>
    <lineage>
        <taxon>Archaea</taxon>
        <taxon>Nitrososphaerota</taxon>
        <taxon>Nitrososphaeria</taxon>
        <taxon>Nitrosopumilales</taxon>
        <taxon>Nitrosopumilaceae</taxon>
        <taxon>Nitrosarchaeum</taxon>
    </lineage>
</organism>
<dbReference type="NCBIfam" id="TIGR01681">
    <property type="entry name" value="HAD-SF-IIIC"/>
    <property type="match status" value="1"/>
</dbReference>
<feature type="domain" description="BF1531-like N-terminal" evidence="1">
    <location>
        <begin position="14"/>
        <end position="205"/>
    </location>
</feature>
<gene>
    <name evidence="2" type="ORF">BG20_I0170</name>
</gene>
<dbReference type="NCBIfam" id="TIGR01686">
    <property type="entry name" value="FkbH"/>
    <property type="match status" value="1"/>
</dbReference>
<evidence type="ECO:0000259" key="1">
    <source>
        <dbReference type="Pfam" id="PF21211"/>
    </source>
</evidence>
<evidence type="ECO:0000313" key="2">
    <source>
        <dbReference type="EMBL" id="EPA05344.1"/>
    </source>
</evidence>
<name>S2ESI1_9ARCH</name>
<dbReference type="AlphaFoldDB" id="S2ESI1"/>
<dbReference type="Gene3D" id="3.40.630.30">
    <property type="match status" value="1"/>
</dbReference>
<dbReference type="Gene3D" id="3.40.50.1110">
    <property type="entry name" value="SGNH hydrolase"/>
    <property type="match status" value="1"/>
</dbReference>
<dbReference type="Pfam" id="PF21211">
    <property type="entry name" value="FkbH_N"/>
    <property type="match status" value="1"/>
</dbReference>
<dbReference type="EMBL" id="AHJG01000193">
    <property type="protein sequence ID" value="EPA05344.1"/>
    <property type="molecule type" value="Genomic_DNA"/>
</dbReference>
<reference evidence="2 3" key="1">
    <citation type="journal article" date="2012" name="J. Bacteriol.">
        <title>Genome Sequence of "Candidatus Nitrosoarchaeum limnia" BG20, a Low-Salinity Ammonia-Oxidizing Archaeon from the San Francisco Bay Estuary.</title>
        <authorList>
            <person name="Mosier A.C."/>
            <person name="Allen E.E."/>
            <person name="Kim M."/>
            <person name="Ferriera S."/>
            <person name="Francis C.A."/>
        </authorList>
    </citation>
    <scope>NUCLEOTIDE SEQUENCE [LARGE SCALE GENOMIC DNA]</scope>
    <source>
        <strain evidence="2 3">BG20</strain>
    </source>
</reference>
<protein>
    <submittedName>
        <fullName evidence="2">FkbH domain protein</fullName>
    </submittedName>
</protein>
<dbReference type="SUPFAM" id="SSF55729">
    <property type="entry name" value="Acyl-CoA N-acyltransferases (Nat)"/>
    <property type="match status" value="1"/>
</dbReference>
<accession>S2ESI1</accession>
<dbReference type="InterPro" id="IPR016181">
    <property type="entry name" value="Acyl_CoA_acyltransferase"/>
</dbReference>
<dbReference type="Proteomes" id="UP000014065">
    <property type="component" value="Unassembled WGS sequence"/>
</dbReference>
<dbReference type="SUPFAM" id="SSF56784">
    <property type="entry name" value="HAD-like"/>
    <property type="match status" value="1"/>
</dbReference>
<dbReference type="PATRIC" id="fig|859192.6.peg.1446"/>